<gene>
    <name evidence="7" type="ORF">PECUL_23A059060</name>
</gene>
<organism evidence="7 8">
    <name type="scientific">Pelobates cultripes</name>
    <name type="common">Western spadefoot toad</name>
    <dbReference type="NCBI Taxonomy" id="61616"/>
    <lineage>
        <taxon>Eukaryota</taxon>
        <taxon>Metazoa</taxon>
        <taxon>Chordata</taxon>
        <taxon>Craniata</taxon>
        <taxon>Vertebrata</taxon>
        <taxon>Euteleostomi</taxon>
        <taxon>Amphibia</taxon>
        <taxon>Batrachia</taxon>
        <taxon>Anura</taxon>
        <taxon>Pelobatoidea</taxon>
        <taxon>Pelobatidae</taxon>
        <taxon>Pelobates</taxon>
    </lineage>
</organism>
<dbReference type="PANTHER" id="PTHR34605">
    <property type="entry name" value="PHAGE_INTEGRASE DOMAIN-CONTAINING PROTEIN"/>
    <property type="match status" value="1"/>
</dbReference>
<evidence type="ECO:0000259" key="6">
    <source>
        <dbReference type="Pfam" id="PF13472"/>
    </source>
</evidence>
<name>A0AAD1VRN9_PELCU</name>
<evidence type="ECO:0000256" key="4">
    <source>
        <dbReference type="ARBA" id="ARBA00035804"/>
    </source>
</evidence>
<dbReference type="InterPro" id="IPR011010">
    <property type="entry name" value="DNA_brk_join_enz"/>
</dbReference>
<feature type="non-terminal residue" evidence="7">
    <location>
        <position position="1"/>
    </location>
</feature>
<dbReference type="InterPro" id="IPR013830">
    <property type="entry name" value="SGNH_hydro"/>
</dbReference>
<dbReference type="EMBL" id="OW240912">
    <property type="protein sequence ID" value="CAH2225713.1"/>
    <property type="molecule type" value="Genomic_DNA"/>
</dbReference>
<evidence type="ECO:0000256" key="1">
    <source>
        <dbReference type="ARBA" id="ARBA00013201"/>
    </source>
</evidence>
<dbReference type="GO" id="GO:0015074">
    <property type="term" value="P:DNA integration"/>
    <property type="evidence" value="ECO:0007669"/>
    <property type="project" value="InterPro"/>
</dbReference>
<evidence type="ECO:0000313" key="7">
    <source>
        <dbReference type="EMBL" id="CAH2225713.1"/>
    </source>
</evidence>
<evidence type="ECO:0000256" key="5">
    <source>
        <dbReference type="ARBA" id="ARBA00048078"/>
    </source>
</evidence>
<evidence type="ECO:0000256" key="3">
    <source>
        <dbReference type="ARBA" id="ARBA00023721"/>
    </source>
</evidence>
<proteinExistence type="predicted"/>
<evidence type="ECO:0000313" key="8">
    <source>
        <dbReference type="Proteomes" id="UP001295444"/>
    </source>
</evidence>
<dbReference type="CDD" id="cd00229">
    <property type="entry name" value="SGNH_hydrolase"/>
    <property type="match status" value="1"/>
</dbReference>
<dbReference type="GO" id="GO:0003847">
    <property type="term" value="F:1-alkyl-2-acetylglycerophosphocholine esterase activity"/>
    <property type="evidence" value="ECO:0007669"/>
    <property type="project" value="UniProtKB-EC"/>
</dbReference>
<dbReference type="Proteomes" id="UP001295444">
    <property type="component" value="Chromosome 01"/>
</dbReference>
<sequence length="419" mass="47556">LGYGSGMPGRNMAARDIMLGDFVRSSLAPGTWAAYTKVWTEWEEMVGQTGGESSAADRYMSALAFWFKFNRWEDLTKNFLVKQALRGFRKGKRAVDTRSFCLGLLRGVPHWFEDVVIGQDKIEIQLRRSKTDVFGKGRKVVLFSLPGSEVCPVACGHEFLCIRPGESGCFFVHEDGWALSRFQFARVFRMGLQQLGLHPMQFGTHSFRIGAATEAARLGLGDERIKQIGRWESMRFRLVTWLVGHSYVYWAQKRAAVRRNETQLGFLLETVELQWFGFRGFSWQSISGEIFRRVSGGASPDIILIHGGGNDLGLIPQRELIRRMQRDLDRLRELVPGVVVVWSEMVPRFNWRHARDSAAVARCRGKVNKAMSVFVRRSGGVAVRHWELEGMLPGYFRKDGVHLSEVGCDLLNLGFQEGI</sequence>
<protein>
    <recommendedName>
        <fullName evidence="1">1-alkyl-2-acetylglycerophosphocholine esterase</fullName>
        <ecNumber evidence="1">3.1.1.47</ecNumber>
    </recommendedName>
</protein>
<dbReference type="SUPFAM" id="SSF56349">
    <property type="entry name" value="DNA breaking-rejoining enzymes"/>
    <property type="match status" value="1"/>
</dbReference>
<evidence type="ECO:0000256" key="2">
    <source>
        <dbReference type="ARBA" id="ARBA00023172"/>
    </source>
</evidence>
<dbReference type="EC" id="3.1.1.47" evidence="1"/>
<reference evidence="7" key="1">
    <citation type="submission" date="2022-03" db="EMBL/GenBank/DDBJ databases">
        <authorList>
            <person name="Alioto T."/>
            <person name="Alioto T."/>
            <person name="Gomez Garrido J."/>
        </authorList>
    </citation>
    <scope>NUCLEOTIDE SEQUENCE</scope>
</reference>
<feature type="domain" description="SGNH hydrolase-type esterase" evidence="6">
    <location>
        <begin position="264"/>
        <end position="407"/>
    </location>
</feature>
<dbReference type="Gene3D" id="1.10.443.10">
    <property type="entry name" value="Intergrase catalytic core"/>
    <property type="match status" value="1"/>
</dbReference>
<dbReference type="Gene3D" id="3.40.50.1110">
    <property type="entry name" value="SGNH hydrolase"/>
    <property type="match status" value="1"/>
</dbReference>
<dbReference type="InterPro" id="IPR052925">
    <property type="entry name" value="Phage_Integrase-like_Recomb"/>
</dbReference>
<keyword evidence="8" id="KW-1185">Reference proteome</keyword>
<dbReference type="GO" id="GO:0003677">
    <property type="term" value="F:DNA binding"/>
    <property type="evidence" value="ECO:0007669"/>
    <property type="project" value="InterPro"/>
</dbReference>
<comment type="catalytic activity">
    <reaction evidence="3">
        <text>1-O-hexadecyl-2-acetyl-sn-glycero-3-phosphocholine + H2O = 1-O-hexadecyl-sn-glycero-3-phosphocholine + acetate + H(+)</text>
        <dbReference type="Rhea" id="RHEA:40479"/>
        <dbReference type="ChEBI" id="CHEBI:15377"/>
        <dbReference type="ChEBI" id="CHEBI:15378"/>
        <dbReference type="ChEBI" id="CHEBI:30089"/>
        <dbReference type="ChEBI" id="CHEBI:44811"/>
        <dbReference type="ChEBI" id="CHEBI:64496"/>
    </reaction>
    <physiologicalReaction direction="left-to-right" evidence="3">
        <dbReference type="Rhea" id="RHEA:40480"/>
    </physiologicalReaction>
</comment>
<accession>A0AAD1VRN9</accession>
<dbReference type="Pfam" id="PF13472">
    <property type="entry name" value="Lipase_GDSL_2"/>
    <property type="match status" value="1"/>
</dbReference>
<dbReference type="InterPro" id="IPR036514">
    <property type="entry name" value="SGNH_hydro_sf"/>
</dbReference>
<dbReference type="AlphaFoldDB" id="A0AAD1VRN9"/>
<dbReference type="GO" id="GO:0006310">
    <property type="term" value="P:DNA recombination"/>
    <property type="evidence" value="ECO:0007669"/>
    <property type="project" value="UniProtKB-KW"/>
</dbReference>
<comment type="catalytic activity">
    <reaction evidence="4">
        <text>1-O-hexadecyl-2-acetyl-sn-glycero-3-phosphate + H2O = 1-O-hexadecyl-sn-glycero-3-phosphate + acetate + H(+)</text>
        <dbReference type="Rhea" id="RHEA:41704"/>
        <dbReference type="ChEBI" id="CHEBI:15377"/>
        <dbReference type="ChEBI" id="CHEBI:15378"/>
        <dbReference type="ChEBI" id="CHEBI:30089"/>
        <dbReference type="ChEBI" id="CHEBI:77580"/>
        <dbReference type="ChEBI" id="CHEBI:78385"/>
    </reaction>
    <physiologicalReaction direction="left-to-right" evidence="4">
        <dbReference type="Rhea" id="RHEA:41705"/>
    </physiologicalReaction>
</comment>
<comment type="catalytic activity">
    <reaction evidence="5">
        <text>a 1-O-alkyl-2-acetyl-sn-glycero-3-phosphocholine + H2O = a 1-O-alkyl-sn-glycero-3-phosphocholine + acetate + H(+)</text>
        <dbReference type="Rhea" id="RHEA:17777"/>
        <dbReference type="ChEBI" id="CHEBI:15377"/>
        <dbReference type="ChEBI" id="CHEBI:15378"/>
        <dbReference type="ChEBI" id="CHEBI:30089"/>
        <dbReference type="ChEBI" id="CHEBI:30909"/>
        <dbReference type="ChEBI" id="CHEBI:36707"/>
        <dbReference type="EC" id="3.1.1.47"/>
    </reaction>
    <physiologicalReaction direction="left-to-right" evidence="5">
        <dbReference type="Rhea" id="RHEA:17778"/>
    </physiologicalReaction>
</comment>
<dbReference type="SUPFAM" id="SSF52266">
    <property type="entry name" value="SGNH hydrolase"/>
    <property type="match status" value="1"/>
</dbReference>
<keyword evidence="2" id="KW-0233">DNA recombination</keyword>
<dbReference type="PANTHER" id="PTHR34605:SF8">
    <property type="entry name" value="FILAGGRIN-2-LIKE ISOFORM X1"/>
    <property type="match status" value="1"/>
</dbReference>
<feature type="non-terminal residue" evidence="7">
    <location>
        <position position="419"/>
    </location>
</feature>
<dbReference type="InterPro" id="IPR013762">
    <property type="entry name" value="Integrase-like_cat_sf"/>
</dbReference>